<evidence type="ECO:0000256" key="3">
    <source>
        <dbReference type="ARBA" id="ARBA00022692"/>
    </source>
</evidence>
<proteinExistence type="predicted"/>
<dbReference type="Proteomes" id="UP000683000">
    <property type="component" value="Unassembled WGS sequence"/>
</dbReference>
<protein>
    <submittedName>
        <fullName evidence="7">Major facilitator superfamily domain-containing protein</fullName>
    </submittedName>
</protein>
<dbReference type="Pfam" id="PF07690">
    <property type="entry name" value="MFS_1"/>
    <property type="match status" value="1"/>
</dbReference>
<evidence type="ECO:0000256" key="1">
    <source>
        <dbReference type="ARBA" id="ARBA00004141"/>
    </source>
</evidence>
<dbReference type="Gene3D" id="1.20.1250.20">
    <property type="entry name" value="MFS general substrate transporter like domains"/>
    <property type="match status" value="2"/>
</dbReference>
<dbReference type="AlphaFoldDB" id="A0A8I2YZ08"/>
<evidence type="ECO:0000256" key="4">
    <source>
        <dbReference type="ARBA" id="ARBA00022989"/>
    </source>
</evidence>
<evidence type="ECO:0000256" key="6">
    <source>
        <dbReference type="SAM" id="Phobius"/>
    </source>
</evidence>
<dbReference type="PANTHER" id="PTHR43791:SF19">
    <property type="entry name" value="TRANSPORTER, PUTATIVE (AFU_ORTHOLOGUE AFUA_1G01812)-RELATED"/>
    <property type="match status" value="1"/>
</dbReference>
<feature type="transmembrane region" description="Helical" evidence="6">
    <location>
        <begin position="116"/>
        <end position="133"/>
    </location>
</feature>
<keyword evidence="4 6" id="KW-1133">Transmembrane helix</keyword>
<dbReference type="PANTHER" id="PTHR43791">
    <property type="entry name" value="PERMEASE-RELATED"/>
    <property type="match status" value="1"/>
</dbReference>
<accession>A0A8I2YZ08</accession>
<feature type="transmembrane region" description="Helical" evidence="6">
    <location>
        <begin position="222"/>
        <end position="243"/>
    </location>
</feature>
<feature type="transmembrane region" description="Helical" evidence="6">
    <location>
        <begin position="140"/>
        <end position="158"/>
    </location>
</feature>
<dbReference type="GO" id="GO:0016020">
    <property type="term" value="C:membrane"/>
    <property type="evidence" value="ECO:0007669"/>
    <property type="project" value="UniProtKB-SubCell"/>
</dbReference>
<dbReference type="InterPro" id="IPR036259">
    <property type="entry name" value="MFS_trans_sf"/>
</dbReference>
<feature type="transmembrane region" description="Helical" evidence="6">
    <location>
        <begin position="12"/>
        <end position="32"/>
    </location>
</feature>
<evidence type="ECO:0000313" key="7">
    <source>
        <dbReference type="EMBL" id="KAG6381071.1"/>
    </source>
</evidence>
<keyword evidence="5 6" id="KW-0472">Membrane</keyword>
<evidence type="ECO:0000256" key="5">
    <source>
        <dbReference type="ARBA" id="ARBA00023136"/>
    </source>
</evidence>
<comment type="subcellular location">
    <subcellularLocation>
        <location evidence="1">Membrane</location>
        <topology evidence="1">Multi-pass membrane protein</topology>
    </subcellularLocation>
</comment>
<dbReference type="SUPFAM" id="SSF103473">
    <property type="entry name" value="MFS general substrate transporter"/>
    <property type="match status" value="1"/>
</dbReference>
<keyword evidence="3 6" id="KW-0812">Transmembrane</keyword>
<sequence length="299" mass="33142">MNGVAGRTGWSWIFILEGLFTILCAIVSFWVVQDFPETAKFLTDAERVFVIRRLRADMQFSAGGEQFKMKYVWQSLKDWKTYIASNDGPLYAFSLFTPTIISQVGYKATAANLLSVPVYVWSCIVTVFIGFLGDRLGKRGYINLALFSTGLVGYIILISSSNPTLSYFACYLAASAWVSSNTEGSYKRGVTLAMAIGWGNINGAVSANVYRAQDAPWFRFGHGIVLAYIAIGWISSAVFMIQLKLENDRRDRGERNEVIGCGDRLEGDTVKAAKNGIYESTEAARADKGDAWSGFRYTL</sequence>
<evidence type="ECO:0000313" key="8">
    <source>
        <dbReference type="Proteomes" id="UP000683000"/>
    </source>
</evidence>
<dbReference type="InterPro" id="IPR011701">
    <property type="entry name" value="MFS"/>
</dbReference>
<keyword evidence="8" id="KW-1185">Reference proteome</keyword>
<reference evidence="7" key="1">
    <citation type="submission" date="2021-03" db="EMBL/GenBank/DDBJ databases">
        <title>Evolutionary innovations through gain and loss of genes in the ectomycorrhizal Boletales.</title>
        <authorList>
            <person name="Wu G."/>
            <person name="Miyauchi S."/>
            <person name="Morin E."/>
            <person name="Yang Z.-L."/>
            <person name="Xu J."/>
            <person name="Martin F.M."/>
        </authorList>
    </citation>
    <scope>NUCLEOTIDE SEQUENCE</scope>
    <source>
        <strain evidence="7">BR01</strain>
    </source>
</reference>
<evidence type="ECO:0000256" key="2">
    <source>
        <dbReference type="ARBA" id="ARBA00022448"/>
    </source>
</evidence>
<organism evidence="7 8">
    <name type="scientific">Boletus reticuloceps</name>
    <dbReference type="NCBI Taxonomy" id="495285"/>
    <lineage>
        <taxon>Eukaryota</taxon>
        <taxon>Fungi</taxon>
        <taxon>Dikarya</taxon>
        <taxon>Basidiomycota</taxon>
        <taxon>Agaricomycotina</taxon>
        <taxon>Agaricomycetes</taxon>
        <taxon>Agaricomycetidae</taxon>
        <taxon>Boletales</taxon>
        <taxon>Boletineae</taxon>
        <taxon>Boletaceae</taxon>
        <taxon>Boletoideae</taxon>
        <taxon>Boletus</taxon>
    </lineage>
</organism>
<dbReference type="GO" id="GO:0022857">
    <property type="term" value="F:transmembrane transporter activity"/>
    <property type="evidence" value="ECO:0007669"/>
    <property type="project" value="InterPro"/>
</dbReference>
<comment type="caution">
    <text evidence="7">The sequence shown here is derived from an EMBL/GenBank/DDBJ whole genome shotgun (WGS) entry which is preliminary data.</text>
</comment>
<keyword evidence="2" id="KW-0813">Transport</keyword>
<name>A0A8I2YZ08_9AGAM</name>
<dbReference type="OrthoDB" id="2962993at2759"/>
<dbReference type="EMBL" id="JAGFBS010000002">
    <property type="protein sequence ID" value="KAG6381071.1"/>
    <property type="molecule type" value="Genomic_DNA"/>
</dbReference>
<gene>
    <name evidence="7" type="ORF">JVT61DRAFT_5468</name>
</gene>